<keyword evidence="8" id="KW-0408">Iron</keyword>
<dbReference type="GO" id="GO:0046872">
    <property type="term" value="F:metal ion binding"/>
    <property type="evidence" value="ECO:0007669"/>
    <property type="project" value="UniProtKB-KW"/>
</dbReference>
<evidence type="ECO:0000313" key="10">
    <source>
        <dbReference type="EMBL" id="MDX7086052.1"/>
    </source>
</evidence>
<evidence type="ECO:0000256" key="5">
    <source>
        <dbReference type="ARBA" id="ARBA00022642"/>
    </source>
</evidence>
<dbReference type="EC" id="2.5.1.72" evidence="3"/>
<dbReference type="Pfam" id="PF02445">
    <property type="entry name" value="NadA"/>
    <property type="match status" value="1"/>
</dbReference>
<keyword evidence="4" id="KW-0004">4Fe-4S</keyword>
<accession>A0ABD5IPJ8</accession>
<dbReference type="EMBL" id="JAXABG010000107">
    <property type="protein sequence ID" value="MDX7086052.1"/>
    <property type="molecule type" value="Genomic_DNA"/>
</dbReference>
<dbReference type="Gene3D" id="3.40.50.10800">
    <property type="entry name" value="NadA-like"/>
    <property type="match status" value="1"/>
</dbReference>
<keyword evidence="6 10" id="KW-0808">Transferase</keyword>
<dbReference type="RefSeq" id="WP_319858101.1">
    <property type="nucleotide sequence ID" value="NZ_JAXABG010000107.1"/>
</dbReference>
<keyword evidence="9" id="KW-0411">Iron-sulfur</keyword>
<comment type="cofactor">
    <cofactor evidence="1">
        <name>[4Fe-4S] cluster</name>
        <dbReference type="ChEBI" id="CHEBI:49883"/>
    </cofactor>
</comment>
<dbReference type="InterPro" id="IPR003473">
    <property type="entry name" value="NadA"/>
</dbReference>
<evidence type="ECO:0000256" key="8">
    <source>
        <dbReference type="ARBA" id="ARBA00023004"/>
    </source>
</evidence>
<dbReference type="Proteomes" id="UP001275057">
    <property type="component" value="Unassembled WGS sequence"/>
</dbReference>
<evidence type="ECO:0000256" key="6">
    <source>
        <dbReference type="ARBA" id="ARBA00022679"/>
    </source>
</evidence>
<comment type="pathway">
    <text evidence="2">Cofactor biosynthesis; NAD(+) biosynthesis; quinolinate from iminoaspartate: step 1/1.</text>
</comment>
<dbReference type="InterPro" id="IPR036094">
    <property type="entry name" value="NadA_sf"/>
</dbReference>
<gene>
    <name evidence="10" type="primary">nadA</name>
    <name evidence="10" type="ORF">SJ435_27185</name>
</gene>
<dbReference type="PANTHER" id="PTHR30573">
    <property type="entry name" value="QUINOLINATE SYNTHETASE A"/>
    <property type="match status" value="1"/>
</dbReference>
<keyword evidence="5" id="KW-0662">Pyridine nucleotide biosynthesis</keyword>
<keyword evidence="7" id="KW-0479">Metal-binding</keyword>
<dbReference type="AlphaFoldDB" id="A0ABD5IPJ8"/>
<feature type="non-terminal residue" evidence="10">
    <location>
        <position position="1"/>
    </location>
</feature>
<evidence type="ECO:0000256" key="3">
    <source>
        <dbReference type="ARBA" id="ARBA00012669"/>
    </source>
</evidence>
<evidence type="ECO:0000256" key="1">
    <source>
        <dbReference type="ARBA" id="ARBA00001966"/>
    </source>
</evidence>
<name>A0ABD5IPJ8_SERMA</name>
<dbReference type="SUPFAM" id="SSF142754">
    <property type="entry name" value="NadA-like"/>
    <property type="match status" value="1"/>
</dbReference>
<dbReference type="GO" id="GO:0016740">
    <property type="term" value="F:transferase activity"/>
    <property type="evidence" value="ECO:0007669"/>
    <property type="project" value="UniProtKB-KW"/>
</dbReference>
<evidence type="ECO:0000256" key="4">
    <source>
        <dbReference type="ARBA" id="ARBA00022485"/>
    </source>
</evidence>
<proteinExistence type="predicted"/>
<reference evidence="10 11" key="1">
    <citation type="submission" date="2023-11" db="EMBL/GenBank/DDBJ databases">
        <title>Detection of rare carbapenemases in Enterobacterales - comparison of two colorimetric and two CIM-based carbapenemase assays.</title>
        <authorList>
            <person name="Schaffarczyk L."/>
            <person name="Noster J."/>
            <person name="Stelzer Y."/>
            <person name="Sattler J."/>
            <person name="Gatermann S."/>
            <person name="Hamprecht A."/>
        </authorList>
    </citation>
    <scope>NUCLEOTIDE SEQUENCE [LARGE SCALE GENOMIC DNA]</scope>
    <source>
        <strain evidence="10 11">CIM-Carb-136</strain>
    </source>
</reference>
<protein>
    <recommendedName>
        <fullName evidence="3">quinolinate synthase</fullName>
        <ecNumber evidence="3">2.5.1.72</ecNumber>
    </recommendedName>
</protein>
<evidence type="ECO:0000313" key="11">
    <source>
        <dbReference type="Proteomes" id="UP001275057"/>
    </source>
</evidence>
<comment type="caution">
    <text evidence="10">The sequence shown here is derived from an EMBL/GenBank/DDBJ whole genome shotgun (WGS) entry which is preliminary data.</text>
</comment>
<evidence type="ECO:0000256" key="2">
    <source>
        <dbReference type="ARBA" id="ARBA00005065"/>
    </source>
</evidence>
<evidence type="ECO:0000256" key="7">
    <source>
        <dbReference type="ARBA" id="ARBA00022723"/>
    </source>
</evidence>
<dbReference type="PANTHER" id="PTHR30573:SF0">
    <property type="entry name" value="QUINOLINATE SYNTHASE, CHLOROPLASTIC"/>
    <property type="match status" value="1"/>
</dbReference>
<dbReference type="GO" id="GO:0051539">
    <property type="term" value="F:4 iron, 4 sulfur cluster binding"/>
    <property type="evidence" value="ECO:0007669"/>
    <property type="project" value="UniProtKB-KW"/>
</dbReference>
<dbReference type="GO" id="GO:0019363">
    <property type="term" value="P:pyridine nucleotide biosynthetic process"/>
    <property type="evidence" value="ECO:0007669"/>
    <property type="project" value="UniProtKB-KW"/>
</dbReference>
<evidence type="ECO:0000256" key="9">
    <source>
        <dbReference type="ARBA" id="ARBA00023014"/>
    </source>
</evidence>
<organism evidence="10 11">
    <name type="scientific">Serratia marcescens</name>
    <dbReference type="NCBI Taxonomy" id="615"/>
    <lineage>
        <taxon>Bacteria</taxon>
        <taxon>Pseudomonadati</taxon>
        <taxon>Pseudomonadota</taxon>
        <taxon>Gammaproteobacteria</taxon>
        <taxon>Enterobacterales</taxon>
        <taxon>Yersiniaceae</taxon>
        <taxon>Serratia</taxon>
    </lineage>
</organism>
<sequence length="88" mass="9280">LALETGGCVGDSLEMARFGAEHEAGTLVVAGVRFMGESAKILCPEKTVLMPDLEAECSLDLGCPEEAFSAFCDQHPDRTVVVYANTSA</sequence>
<feature type="non-terminal residue" evidence="10">
    <location>
        <position position="88"/>
    </location>
</feature>